<dbReference type="Proteomes" id="UP000485058">
    <property type="component" value="Unassembled WGS sequence"/>
</dbReference>
<dbReference type="PANTHER" id="PTHR15020:SF11">
    <property type="entry name" value="OS06G0360300 PROTEIN"/>
    <property type="match status" value="1"/>
</dbReference>
<feature type="region of interest" description="Disordered" evidence="1">
    <location>
        <begin position="150"/>
        <end position="172"/>
    </location>
</feature>
<dbReference type="Pfam" id="PF13460">
    <property type="entry name" value="NAD_binding_10"/>
    <property type="match status" value="1"/>
</dbReference>
<proteinExistence type="predicted"/>
<dbReference type="PANTHER" id="PTHR15020">
    <property type="entry name" value="FLAVIN REDUCTASE-RELATED"/>
    <property type="match status" value="1"/>
</dbReference>
<evidence type="ECO:0000256" key="1">
    <source>
        <dbReference type="SAM" id="MobiDB-lite"/>
    </source>
</evidence>
<comment type="caution">
    <text evidence="3">The sequence shown here is derived from an EMBL/GenBank/DDBJ whole genome shotgun (WGS) entry which is preliminary data.</text>
</comment>
<protein>
    <submittedName>
        <fullName evidence="3">NAD(P)-binding protein</fullName>
    </submittedName>
</protein>
<name>A0A699ZL81_HAELA</name>
<gene>
    <name evidence="3" type="ORF">HaLaN_20298</name>
</gene>
<sequence length="172" mass="17563">SGVANVIFTASGATYFSAAAVDHKGVANVAAAAKAAGAQHMVLVSSRLVTPKNRWHLIRNVLNWVRWGLMDEKLKGEAALRSSGMAYTIVRPGGLGSGAGGTVRILAEQGDVAPRGSSSIARADVAAVCVAALNNPAARNVTLELSTAPASSTLGTPADSLPQMFKGLQPDT</sequence>
<dbReference type="InterPro" id="IPR016040">
    <property type="entry name" value="NAD(P)-bd_dom"/>
</dbReference>
<feature type="non-terminal residue" evidence="3">
    <location>
        <position position="172"/>
    </location>
</feature>
<dbReference type="InterPro" id="IPR036291">
    <property type="entry name" value="NAD(P)-bd_dom_sf"/>
</dbReference>
<dbReference type="EMBL" id="BLLF01002122">
    <property type="protein sequence ID" value="GFH22785.1"/>
    <property type="molecule type" value="Genomic_DNA"/>
</dbReference>
<feature type="non-terminal residue" evidence="3">
    <location>
        <position position="1"/>
    </location>
</feature>
<accession>A0A699ZL81</accession>
<keyword evidence="4" id="KW-1185">Reference proteome</keyword>
<evidence type="ECO:0000313" key="4">
    <source>
        <dbReference type="Proteomes" id="UP000485058"/>
    </source>
</evidence>
<organism evidence="3 4">
    <name type="scientific">Haematococcus lacustris</name>
    <name type="common">Green alga</name>
    <name type="synonym">Haematococcus pluvialis</name>
    <dbReference type="NCBI Taxonomy" id="44745"/>
    <lineage>
        <taxon>Eukaryota</taxon>
        <taxon>Viridiplantae</taxon>
        <taxon>Chlorophyta</taxon>
        <taxon>core chlorophytes</taxon>
        <taxon>Chlorophyceae</taxon>
        <taxon>CS clade</taxon>
        <taxon>Chlamydomonadales</taxon>
        <taxon>Haematococcaceae</taxon>
        <taxon>Haematococcus</taxon>
    </lineage>
</organism>
<evidence type="ECO:0000313" key="3">
    <source>
        <dbReference type="EMBL" id="GFH22785.1"/>
    </source>
</evidence>
<dbReference type="AlphaFoldDB" id="A0A699ZL81"/>
<feature type="domain" description="NAD(P)-binding" evidence="2">
    <location>
        <begin position="3"/>
        <end position="136"/>
    </location>
</feature>
<dbReference type="SUPFAM" id="SSF51735">
    <property type="entry name" value="NAD(P)-binding Rossmann-fold domains"/>
    <property type="match status" value="1"/>
</dbReference>
<dbReference type="Gene3D" id="3.40.50.720">
    <property type="entry name" value="NAD(P)-binding Rossmann-like Domain"/>
    <property type="match status" value="1"/>
</dbReference>
<reference evidence="3 4" key="1">
    <citation type="submission" date="2020-02" db="EMBL/GenBank/DDBJ databases">
        <title>Draft genome sequence of Haematococcus lacustris strain NIES-144.</title>
        <authorList>
            <person name="Morimoto D."/>
            <person name="Nakagawa S."/>
            <person name="Yoshida T."/>
            <person name="Sawayama S."/>
        </authorList>
    </citation>
    <scope>NUCLEOTIDE SEQUENCE [LARGE SCALE GENOMIC DNA]</scope>
    <source>
        <strain evidence="3 4">NIES-144</strain>
    </source>
</reference>
<evidence type="ECO:0000259" key="2">
    <source>
        <dbReference type="Pfam" id="PF13460"/>
    </source>
</evidence>